<feature type="region of interest" description="Disordered" evidence="1">
    <location>
        <begin position="105"/>
        <end position="342"/>
    </location>
</feature>
<dbReference type="STRING" id="215250.A0A316YSA7"/>
<dbReference type="GO" id="GO:0004540">
    <property type="term" value="F:RNA nuclease activity"/>
    <property type="evidence" value="ECO:0007669"/>
    <property type="project" value="UniProtKB-ARBA"/>
</dbReference>
<accession>A0A316YSA7</accession>
<proteinExistence type="predicted"/>
<feature type="compositionally biased region" description="Low complexity" evidence="1">
    <location>
        <begin position="187"/>
        <end position="205"/>
    </location>
</feature>
<dbReference type="InterPro" id="IPR018834">
    <property type="entry name" value="DNA/RNA-bd_Est1-type"/>
</dbReference>
<dbReference type="OrthoDB" id="2017974at2759"/>
<feature type="region of interest" description="Disordered" evidence="1">
    <location>
        <begin position="1"/>
        <end position="77"/>
    </location>
</feature>
<feature type="compositionally biased region" description="Acidic residues" evidence="1">
    <location>
        <begin position="1053"/>
        <end position="1064"/>
    </location>
</feature>
<feature type="compositionally biased region" description="Acidic residues" evidence="1">
    <location>
        <begin position="1164"/>
        <end position="1191"/>
    </location>
</feature>
<feature type="compositionally biased region" description="Basic and acidic residues" evidence="1">
    <location>
        <begin position="126"/>
        <end position="151"/>
    </location>
</feature>
<gene>
    <name evidence="4" type="ORF">FA10DRAFT_293216</name>
</gene>
<evidence type="ECO:0000256" key="1">
    <source>
        <dbReference type="SAM" id="MobiDB-lite"/>
    </source>
</evidence>
<evidence type="ECO:0008006" key="6">
    <source>
        <dbReference type="Google" id="ProtNLM"/>
    </source>
</evidence>
<dbReference type="InterPro" id="IPR011990">
    <property type="entry name" value="TPR-like_helical_dom_sf"/>
</dbReference>
<dbReference type="GeneID" id="37046330"/>
<dbReference type="GO" id="GO:0005697">
    <property type="term" value="C:telomerase holoenzyme complex"/>
    <property type="evidence" value="ECO:0007669"/>
    <property type="project" value="TreeGrafter"/>
</dbReference>
<dbReference type="PANTHER" id="PTHR15696">
    <property type="entry name" value="SMG-7 SUPPRESSOR WITH MORPHOLOGICAL EFFECT ON GENITALIA PROTEIN 7"/>
    <property type="match status" value="1"/>
</dbReference>
<feature type="region of interest" description="Disordered" evidence="1">
    <location>
        <begin position="368"/>
        <end position="413"/>
    </location>
</feature>
<dbReference type="EMBL" id="KZ819635">
    <property type="protein sequence ID" value="PWN92440.1"/>
    <property type="molecule type" value="Genomic_DNA"/>
</dbReference>
<feature type="domain" description="PIN" evidence="3">
    <location>
        <begin position="1249"/>
        <end position="1417"/>
    </location>
</feature>
<feature type="compositionally biased region" description="Basic residues" evidence="1">
    <location>
        <begin position="1222"/>
        <end position="1236"/>
    </location>
</feature>
<name>A0A316YSA7_9BASI</name>
<dbReference type="Pfam" id="PF13638">
    <property type="entry name" value="PIN_4"/>
    <property type="match status" value="1"/>
</dbReference>
<feature type="compositionally biased region" description="Basic and acidic residues" evidence="1">
    <location>
        <begin position="368"/>
        <end position="380"/>
    </location>
</feature>
<dbReference type="GO" id="GO:0070034">
    <property type="term" value="F:telomerase RNA binding"/>
    <property type="evidence" value="ECO:0007669"/>
    <property type="project" value="TreeGrafter"/>
</dbReference>
<feature type="region of interest" description="Disordered" evidence="1">
    <location>
        <begin position="1213"/>
        <end position="1237"/>
    </location>
</feature>
<feature type="compositionally biased region" description="Gly residues" evidence="1">
    <location>
        <begin position="381"/>
        <end position="400"/>
    </location>
</feature>
<dbReference type="InParanoid" id="A0A316YSA7"/>
<feature type="region of interest" description="Disordered" evidence="1">
    <location>
        <begin position="573"/>
        <end position="638"/>
    </location>
</feature>
<dbReference type="GO" id="GO:0000184">
    <property type="term" value="P:nuclear-transcribed mRNA catabolic process, nonsense-mediated decay"/>
    <property type="evidence" value="ECO:0007669"/>
    <property type="project" value="TreeGrafter"/>
</dbReference>
<dbReference type="Pfam" id="PF10373">
    <property type="entry name" value="EST1_DNA_bind"/>
    <property type="match status" value="1"/>
</dbReference>
<feature type="compositionally biased region" description="Pro residues" evidence="1">
    <location>
        <begin position="111"/>
        <end position="123"/>
    </location>
</feature>
<evidence type="ECO:0000313" key="4">
    <source>
        <dbReference type="EMBL" id="PWN92440.1"/>
    </source>
</evidence>
<dbReference type="CDD" id="cd09880">
    <property type="entry name" value="PIN_Smg5-6-like"/>
    <property type="match status" value="1"/>
</dbReference>
<dbReference type="Gene3D" id="1.25.40.10">
    <property type="entry name" value="Tetratricopeptide repeat domain"/>
    <property type="match status" value="1"/>
</dbReference>
<reference evidence="4 5" key="1">
    <citation type="journal article" date="2018" name="Mol. Biol. Evol.">
        <title>Broad Genomic Sampling Reveals a Smut Pathogenic Ancestry of the Fungal Clade Ustilaginomycotina.</title>
        <authorList>
            <person name="Kijpornyongpan T."/>
            <person name="Mondo S.J."/>
            <person name="Barry K."/>
            <person name="Sandor L."/>
            <person name="Lee J."/>
            <person name="Lipzen A."/>
            <person name="Pangilinan J."/>
            <person name="LaButti K."/>
            <person name="Hainaut M."/>
            <person name="Henrissat B."/>
            <person name="Grigoriev I.V."/>
            <person name="Spatafora J.W."/>
            <person name="Aime M.C."/>
        </authorList>
    </citation>
    <scope>NUCLEOTIDE SEQUENCE [LARGE SCALE GENOMIC DNA]</scope>
    <source>
        <strain evidence="4 5">MCA 4198</strain>
    </source>
</reference>
<feature type="region of interest" description="Disordered" evidence="1">
    <location>
        <begin position="1161"/>
        <end position="1194"/>
    </location>
</feature>
<dbReference type="PANTHER" id="PTHR15696:SF0">
    <property type="entry name" value="TELOMERASE-BINDING PROTEIN EST1A"/>
    <property type="match status" value="1"/>
</dbReference>
<feature type="compositionally biased region" description="Low complexity" evidence="1">
    <location>
        <begin position="794"/>
        <end position="805"/>
    </location>
</feature>
<dbReference type="Proteomes" id="UP000245768">
    <property type="component" value="Unassembled WGS sequence"/>
</dbReference>
<feature type="region of interest" description="Disordered" evidence="1">
    <location>
        <begin position="1053"/>
        <end position="1078"/>
    </location>
</feature>
<dbReference type="InterPro" id="IPR002716">
    <property type="entry name" value="PIN_dom"/>
</dbReference>
<feature type="domain" description="DNA/RNA-binding" evidence="2">
    <location>
        <begin position="662"/>
        <end position="801"/>
    </location>
</feature>
<evidence type="ECO:0000313" key="5">
    <source>
        <dbReference type="Proteomes" id="UP000245768"/>
    </source>
</evidence>
<feature type="compositionally biased region" description="Acidic residues" evidence="1">
    <location>
        <begin position="861"/>
        <end position="894"/>
    </location>
</feature>
<dbReference type="InterPro" id="IPR029060">
    <property type="entry name" value="PIN-like_dom_sf"/>
</dbReference>
<keyword evidence="5" id="KW-1185">Reference proteome</keyword>
<organism evidence="4 5">
    <name type="scientific">Acaromyces ingoldii</name>
    <dbReference type="NCBI Taxonomy" id="215250"/>
    <lineage>
        <taxon>Eukaryota</taxon>
        <taxon>Fungi</taxon>
        <taxon>Dikarya</taxon>
        <taxon>Basidiomycota</taxon>
        <taxon>Ustilaginomycotina</taxon>
        <taxon>Exobasidiomycetes</taxon>
        <taxon>Exobasidiales</taxon>
        <taxon>Cryptobasidiaceae</taxon>
        <taxon>Acaromyces</taxon>
    </lineage>
</organism>
<dbReference type="InterPro" id="IPR045153">
    <property type="entry name" value="Est1/Ebs1-like"/>
</dbReference>
<feature type="region of interest" description="Disordered" evidence="1">
    <location>
        <begin position="794"/>
        <end position="894"/>
    </location>
</feature>
<feature type="compositionally biased region" description="Low complexity" evidence="1">
    <location>
        <begin position="272"/>
        <end position="285"/>
    </location>
</feature>
<evidence type="ECO:0000259" key="3">
    <source>
        <dbReference type="Pfam" id="PF13638"/>
    </source>
</evidence>
<dbReference type="GO" id="GO:0042162">
    <property type="term" value="F:telomeric DNA binding"/>
    <property type="evidence" value="ECO:0007669"/>
    <property type="project" value="TreeGrafter"/>
</dbReference>
<evidence type="ECO:0000259" key="2">
    <source>
        <dbReference type="Pfam" id="PF10373"/>
    </source>
</evidence>
<dbReference type="SUPFAM" id="SSF88723">
    <property type="entry name" value="PIN domain-like"/>
    <property type="match status" value="1"/>
</dbReference>
<dbReference type="Gene3D" id="3.40.50.1010">
    <property type="entry name" value="5'-nuclease"/>
    <property type="match status" value="1"/>
</dbReference>
<sequence>MGEPLWMAAQRLSPPRKGGVLDLAQHSPHHHDVDPGSPKHISILSNKSGSPQLAPGSLGGVEPQPPASRPTRTLDATAAPFKIKPGALRLPEAEAMPPPALAMSAAVPAPVTGPGPGSVPGPRGPSRRDRDGGRRREDRRPRGDVDERSEMSSEGNQRHSHRHQHHNHNHSHNHPHQHHHHHHHQHPLLQQQQQQHQQQHQQPNPRGGPDPFSRSSRQRRADEREGDHHRSGGRLDNDSARPTQGGKLFDPRRDDPVKFAAMKKLSSNQGLSTASASNSVISASDSRSHTSTEPTAQSSSAASSEGRRRRRGPGSRANTNDSGDKGRSGGGKGQGKSATAAATASDTNAYVLDLKRSYGEIKKLEQKLQEEHRQASDKLKVGGGSGGGGASGSGSGGGGDLKGEAVSTLPSSSSKRQLVGILGSASTPGFTSKGELDHSYWLQLAAQHRQLAELHAAFMDMALRPGLPSSLHALPEQYNIPIRLWQTGFHLFLERARQSMPSHHEESPESRRTRAELLEHLTDFVYFAYSYYTHLLENEKYKTFKSQWVENLGDLARSRMAVAGLQAKLNAEVGLGSPTPTQEKRLSSSLLLPPAATDKEDDGTKSPVGDDAADDASAGVVEGKAKGPTKAAQQQRASIGKAALDDWDLEERETWRTTARDWYARGLAELPGTGRLHHHLGVLSRPDDLRVLHHFCKAMTSSNPYSGARESMLPLFERESQAKRVQPDAGLIDLFVHLHGMLFTKIQLDDFEHVFLRFKERLESTTSPWSDDDIGQATWMMMATINISALLNYSSSSSHLSPPSHDSSRKGFQEGEGKSASTKGQKRKEGEAARLGDDDNNDGDKGDKEETEADEGHQGKDDDDEEEEDDDEEPERDDGEDEVGAEETPVEEFVEPPVTLQYAIRLTFDIFSTLIRTALDEFRAASSSPASWHLNPYVTMVLTFFCHEAKQSTTLRSIEEYVPWTDIIALGNSMPTGRTIDPRKDVATKIRGDAVPLPEDWCLRGMAWVSRRVYEHGFWKSRSDRNGLGLVFESEVDVLQRMTEATIDDVFDVEAATDDDEDGDSQGLTDDQGRREPSTLGALGREVKARPNLLDLRWKRVAYAITILAKTIPGLDYDADANEGNGALVLSSPLADKVEAWFLEKEADEARIRVEKLKVMTREDEGDEEEGETSLSEEDDEEEENDDDSDEIKELKRRRRELRRLLRDGRSFVVSSPPAQKKSTHGKTQKKPKSKRGKLDIVPGYTILLLDTNAMLTATSVLEKLVESGKWTSVVPLAALTELEGLKNRPAPIGERAKAAIEYMERNIRVKSKWLKVQTSRGNYLPDLRFRTEDIDFAYGMHQDDNDDEETRVARSIDEVILGCLAWQESHFVDRLNLMAEQPERERSKVKPTTAKAVLVTLDRNLRLKARFRGLVAIGPSELVDVLVAGKG</sequence>
<feature type="compositionally biased region" description="Basic and acidic residues" evidence="1">
    <location>
        <begin position="827"/>
        <end position="860"/>
    </location>
</feature>
<dbReference type="SUPFAM" id="SSF48452">
    <property type="entry name" value="TPR-like"/>
    <property type="match status" value="1"/>
</dbReference>
<protein>
    <recommendedName>
        <fullName evidence="6">PIN domain-containing protein</fullName>
    </recommendedName>
</protein>
<feature type="compositionally biased region" description="Basic residues" evidence="1">
    <location>
        <begin position="158"/>
        <end position="186"/>
    </location>
</feature>
<dbReference type="RefSeq" id="XP_025379638.1">
    <property type="nucleotide sequence ID" value="XM_025524414.1"/>
</dbReference>
<feature type="compositionally biased region" description="Basic and acidic residues" evidence="1">
    <location>
        <begin position="219"/>
        <end position="239"/>
    </location>
</feature>
<feature type="compositionally biased region" description="Basic and acidic residues" evidence="1">
    <location>
        <begin position="806"/>
        <end position="817"/>
    </location>
</feature>